<dbReference type="PANTHER" id="PTHR10961">
    <property type="entry name" value="PEROXISOMAL SARCOSINE OXIDASE"/>
    <property type="match status" value="1"/>
</dbReference>
<protein>
    <submittedName>
        <fullName evidence="6">FAD-dependent oxidoreductase</fullName>
    </submittedName>
</protein>
<dbReference type="RefSeq" id="WP_320384976.1">
    <property type="nucleotide sequence ID" value="NZ_JAROCA020000002.1"/>
</dbReference>
<gene>
    <name evidence="6" type="ORF">P5G51_015245</name>
</gene>
<organism evidence="6 7">
    <name type="scientific">Tigheibacillus jepli</name>
    <dbReference type="NCBI Taxonomy" id="3035914"/>
    <lineage>
        <taxon>Bacteria</taxon>
        <taxon>Bacillati</taxon>
        <taxon>Bacillota</taxon>
        <taxon>Bacilli</taxon>
        <taxon>Bacillales</taxon>
        <taxon>Bacillaceae</taxon>
        <taxon>Tigheibacillus</taxon>
    </lineage>
</organism>
<name>A0ABU5CM33_9BACI</name>
<dbReference type="SUPFAM" id="SSF54373">
    <property type="entry name" value="FAD-linked reductases, C-terminal domain"/>
    <property type="match status" value="1"/>
</dbReference>
<evidence type="ECO:0000256" key="1">
    <source>
        <dbReference type="ARBA" id="ARBA00001974"/>
    </source>
</evidence>
<evidence type="ECO:0000313" key="6">
    <source>
        <dbReference type="EMBL" id="MDY0406538.1"/>
    </source>
</evidence>
<feature type="domain" description="FAD dependent oxidoreductase" evidence="5">
    <location>
        <begin position="3"/>
        <end position="221"/>
    </location>
</feature>
<evidence type="ECO:0000256" key="4">
    <source>
        <dbReference type="ARBA" id="ARBA00023002"/>
    </source>
</evidence>
<keyword evidence="2" id="KW-0285">Flavoprotein</keyword>
<evidence type="ECO:0000313" key="7">
    <source>
        <dbReference type="Proteomes" id="UP001228376"/>
    </source>
</evidence>
<dbReference type="Pfam" id="PF01266">
    <property type="entry name" value="DAO"/>
    <property type="match status" value="1"/>
</dbReference>
<evidence type="ECO:0000256" key="2">
    <source>
        <dbReference type="ARBA" id="ARBA00022630"/>
    </source>
</evidence>
<dbReference type="Gene3D" id="3.50.50.60">
    <property type="entry name" value="FAD/NAD(P)-binding domain"/>
    <property type="match status" value="2"/>
</dbReference>
<dbReference type="InterPro" id="IPR045170">
    <property type="entry name" value="MTOX"/>
</dbReference>
<dbReference type="Proteomes" id="UP001228376">
    <property type="component" value="Unassembled WGS sequence"/>
</dbReference>
<reference evidence="6 7" key="1">
    <citation type="submission" date="2023-10" db="EMBL/GenBank/DDBJ databases">
        <title>179-bfca-hs.</title>
        <authorList>
            <person name="Miliotis G."/>
            <person name="Sengupta P."/>
            <person name="Hameed A."/>
            <person name="Chuvochina M."/>
            <person name="Mcdonagh F."/>
            <person name="Simpson A.C."/>
            <person name="Singh N.K."/>
            <person name="Rekha P.D."/>
            <person name="Raman K."/>
            <person name="Hugenholtz P."/>
            <person name="Venkateswaran K."/>
        </authorList>
    </citation>
    <scope>NUCLEOTIDE SEQUENCE [LARGE SCALE GENOMIC DNA]</scope>
    <source>
        <strain evidence="6 7">179-BFC-A-HS</strain>
    </source>
</reference>
<keyword evidence="7" id="KW-1185">Reference proteome</keyword>
<keyword evidence="4" id="KW-0560">Oxidoreductase</keyword>
<dbReference type="InterPro" id="IPR006076">
    <property type="entry name" value="FAD-dep_OxRdtase"/>
</dbReference>
<proteinExistence type="predicted"/>
<evidence type="ECO:0000259" key="5">
    <source>
        <dbReference type="Pfam" id="PF01266"/>
    </source>
</evidence>
<accession>A0ABU5CM33</accession>
<comment type="cofactor">
    <cofactor evidence="1">
        <name>FAD</name>
        <dbReference type="ChEBI" id="CHEBI:57692"/>
    </cofactor>
</comment>
<dbReference type="PANTHER" id="PTHR10961:SF7">
    <property type="entry name" value="FAD DEPENDENT OXIDOREDUCTASE DOMAIN-CONTAINING PROTEIN"/>
    <property type="match status" value="1"/>
</dbReference>
<dbReference type="SUPFAM" id="SSF51905">
    <property type="entry name" value="FAD/NAD(P)-binding domain"/>
    <property type="match status" value="1"/>
</dbReference>
<keyword evidence="3" id="KW-0274">FAD</keyword>
<dbReference type="InterPro" id="IPR036188">
    <property type="entry name" value="FAD/NAD-bd_sf"/>
</dbReference>
<sequence>MILDKNAGFIRPELAVISAAYQAETLGAEIHRFTKVEDIVPDNDGVTIAANGKSYRVNKVIVTTGAWTARLLPKMEKEVEARRLVLTWFPAKNIAAFQPKNFPIFARMRNDFRLTGAPTLDGTMVKASNTKDPNRVPDPSQLNRDVSLEEIKEVSSAAVKELMPGLVPDPVRASVYMDGYTTDDHSMIGEIPGMHNTFLVAGFSGHGFKMAPVIGAIVADLIIDGKTKHDITHLDLNRNLVY</sequence>
<dbReference type="EMBL" id="JAROCA020000002">
    <property type="protein sequence ID" value="MDY0406538.1"/>
    <property type="molecule type" value="Genomic_DNA"/>
</dbReference>
<evidence type="ECO:0000256" key="3">
    <source>
        <dbReference type="ARBA" id="ARBA00022827"/>
    </source>
</evidence>
<comment type="caution">
    <text evidence="6">The sequence shown here is derived from an EMBL/GenBank/DDBJ whole genome shotgun (WGS) entry which is preliminary data.</text>
</comment>